<feature type="compositionally biased region" description="Low complexity" evidence="13">
    <location>
        <begin position="283"/>
        <end position="295"/>
    </location>
</feature>
<dbReference type="PANTHER" id="PTHR23170">
    <property type="entry name" value="NY-REN-58 ANTIGEN"/>
    <property type="match status" value="1"/>
</dbReference>
<dbReference type="GO" id="GO:0005886">
    <property type="term" value="C:plasma membrane"/>
    <property type="evidence" value="ECO:0007669"/>
    <property type="project" value="TreeGrafter"/>
</dbReference>
<keyword evidence="8" id="KW-0206">Cytoskeleton</keyword>
<dbReference type="FunFam" id="3.10.20.90:FF:000274">
    <property type="entry name" value="Tether containing UBX domain for GLUT4"/>
    <property type="match status" value="1"/>
</dbReference>
<feature type="compositionally biased region" description="Polar residues" evidence="13">
    <location>
        <begin position="187"/>
        <end position="205"/>
    </location>
</feature>
<dbReference type="InterPro" id="IPR001012">
    <property type="entry name" value="UBX_dom"/>
</dbReference>
<dbReference type="InterPro" id="IPR021569">
    <property type="entry name" value="TUG-UBL1"/>
</dbReference>
<gene>
    <name evidence="15" type="ORF">SUZIE_197340</name>
</gene>
<feature type="compositionally biased region" description="Basic and acidic residues" evidence="13">
    <location>
        <begin position="212"/>
        <end position="227"/>
    </location>
</feature>
<keyword evidence="16" id="KW-1185">Reference proteome</keyword>
<keyword evidence="5" id="KW-0007">Acetylation</keyword>
<keyword evidence="9" id="KW-0539">Nucleus</keyword>
<dbReference type="InterPro" id="IPR059238">
    <property type="entry name" value="UBX1_UBXN9"/>
</dbReference>
<evidence type="ECO:0000256" key="2">
    <source>
        <dbReference type="ARBA" id="ARBA00004300"/>
    </source>
</evidence>
<dbReference type="FunFam" id="3.10.20.90:FF:000204">
    <property type="entry name" value="tether containing UBX domain for GLUT4"/>
    <property type="match status" value="1"/>
</dbReference>
<sequence length="1259" mass="139196">MAAPAGGGGSAVSVLAPNGRRHTVKVTPSTVLLQVLEDTCRRQDFNPSEYDLKFQRTVLDLSLQWRFANLPNNAKLEMVPVSRIREGPAKMVRIALQLDDGSRLQDTFCSGQTLWELLSHFGQTREHLQQPGEATPVCVYMRDEVTGGAALQSTTLQSLGLTGGSATIRFVMKRCDSAGKQEPGTVGSETPGSPAVSASATQATGSPLLPLKSEELSRGGLSCRDDAGTSGTSPTGSSEPGDAPAHQSTKEPVPTRFVPFSGGGQRLGGPSQASRSLVSPLAKLPKSFSSPGGPSKPKKSRPGEEPQQEPVDRDPVVCHPDLEDLLQAWPAELPDEFFEVTVDDVRRRLAQLKSERKRLEEAPLVTKAFREAQMKEKLERYPKVVLRVLFPDRHILQGFFRPSETVGDLRDFVQSHLGNPQLPFHLFVAPPKTILDDHTLTLFQANLFPAALVHFGAEEPTGLYLEPRLLEHTISPSAADVLVARCMSRATRSPLPLPTPGPVPLESEPAAEEGALGPPGPLPGAVQPMRKNPGKVPKWLRLPGKASVQTAEPALPRLAAPRSTRAAAASARARGPGGECGEGQPALGDMEEFRRSYSRLCKESGSEPQDAVLQQLHQLPRGRLDLATQSLTVDTCRALGKLLQNQALLTELVLSDCMLSEEGTTLLLQGLCANTVMKLLDLKGNNLRAAGAEALGKLLRQNQSIQSLTLEWNNLGTWEDAFATFCGGLAANSTLQQLDLRNNQISHKGAEELALALKGNATLQQLDLRWNNIGLLGGRALVNCLPSNRTLWRLDLAGNNVPSDVLRAVEQAMEHNRDRHSAFQETQARTHLLSKEVQYLQEEKSKQFLDLMETIDKQREEMARSSQAAAAHAGQLQEALNERHSIINALKAKLQMTEAALALSEQKSQDLGELLATAEQERLSLSQRGEKERRLEQQEAAERESRLLRDLSAASEKNLLLQNQVDELERKLKSQQEELFLTRQELTNTSAELKIRVVQAEERLDVEKRRARQSMEDSEKLRFKEVEHMTRHLEESERAMQERVQRLEALRLSLEEELSRVKAAALSERGQAEEELIKARNQARLEEQQHLAHLEEKLRLLAQARDEAQGTCMQQKQTVAEAQARASQLSLQVEGQRRRIEELQQELSNKDQEKVAEVTRVRVELQEQMGRLQAELTAQEALREKVAALERQLKVIASDHREALLDKESENASLREKLRLKEAEMARIRDEEAQRASFLQNAVLAYVQGSPLRSLSPPK</sequence>
<dbReference type="Pfam" id="PF11470">
    <property type="entry name" value="TUG-UBL1"/>
    <property type="match status" value="1"/>
</dbReference>
<dbReference type="InterPro" id="IPR029071">
    <property type="entry name" value="Ubiquitin-like_domsf"/>
</dbReference>
<feature type="coiled-coil region" evidence="12">
    <location>
        <begin position="951"/>
        <end position="1231"/>
    </location>
</feature>
<protein>
    <recommendedName>
        <fullName evidence="11">Tether containing UBX domain for GLUT4</fullName>
    </recommendedName>
</protein>
<evidence type="ECO:0000256" key="1">
    <source>
        <dbReference type="ARBA" id="ARBA00004123"/>
    </source>
</evidence>
<dbReference type="EMBL" id="JAATJV010422048">
    <property type="protein sequence ID" value="MBZ3888315.1"/>
    <property type="molecule type" value="Genomic_DNA"/>
</dbReference>
<evidence type="ECO:0000256" key="8">
    <source>
        <dbReference type="ARBA" id="ARBA00023212"/>
    </source>
</evidence>
<dbReference type="PROSITE" id="PS50033">
    <property type="entry name" value="UBX"/>
    <property type="match status" value="1"/>
</dbReference>
<evidence type="ECO:0000256" key="3">
    <source>
        <dbReference type="ARBA" id="ARBA00022490"/>
    </source>
</evidence>
<dbReference type="SUPFAM" id="SSF54236">
    <property type="entry name" value="Ubiquitin-like"/>
    <property type="match status" value="2"/>
</dbReference>
<dbReference type="PANTHER" id="PTHR23170:SF3">
    <property type="entry name" value="LEUCINE-RICH REPEAT-CONTAINING PROTEIN 45"/>
    <property type="match status" value="1"/>
</dbReference>
<organism evidence="15 16">
    <name type="scientific">Sciurus carolinensis</name>
    <name type="common">Eastern gray squirrel</name>
    <dbReference type="NCBI Taxonomy" id="30640"/>
    <lineage>
        <taxon>Eukaryota</taxon>
        <taxon>Metazoa</taxon>
        <taxon>Chordata</taxon>
        <taxon>Craniata</taxon>
        <taxon>Vertebrata</taxon>
        <taxon>Euteleostomi</taxon>
        <taxon>Mammalia</taxon>
        <taxon>Eutheria</taxon>
        <taxon>Euarchontoglires</taxon>
        <taxon>Glires</taxon>
        <taxon>Rodentia</taxon>
        <taxon>Sciuromorpha</taxon>
        <taxon>Sciuridae</taxon>
        <taxon>Sciurinae</taxon>
        <taxon>Sciurini</taxon>
        <taxon>Sciurus</taxon>
    </lineage>
</organism>
<feature type="coiled-coil region" evidence="12">
    <location>
        <begin position="887"/>
        <end position="921"/>
    </location>
</feature>
<dbReference type="InterPro" id="IPR001611">
    <property type="entry name" value="Leu-rich_rpt"/>
</dbReference>
<feature type="compositionally biased region" description="Low complexity" evidence="13">
    <location>
        <begin position="504"/>
        <end position="516"/>
    </location>
</feature>
<dbReference type="SMART" id="SM00368">
    <property type="entry name" value="LRR_RI"/>
    <property type="match status" value="5"/>
</dbReference>
<dbReference type="CDD" id="cd16105">
    <property type="entry name" value="Ubl_ASPSCR1_like"/>
    <property type="match status" value="1"/>
</dbReference>
<evidence type="ECO:0000313" key="15">
    <source>
        <dbReference type="EMBL" id="MBZ3888315.1"/>
    </source>
</evidence>
<feature type="region of interest" description="Disordered" evidence="13">
    <location>
        <begin position="560"/>
        <end position="586"/>
    </location>
</feature>
<keyword evidence="4" id="KW-0597">Phosphoprotein</keyword>
<evidence type="ECO:0000256" key="5">
    <source>
        <dbReference type="ARBA" id="ARBA00022990"/>
    </source>
</evidence>
<dbReference type="SUPFAM" id="SSF52047">
    <property type="entry name" value="RNI-like"/>
    <property type="match status" value="1"/>
</dbReference>
<comment type="subcellular location">
    <subcellularLocation>
        <location evidence="2">Cytoplasm</location>
        <location evidence="2">Cytoskeleton</location>
        <location evidence="2">Microtubule organizing center</location>
        <location evidence="2">Centrosome</location>
    </subcellularLocation>
    <subcellularLocation>
        <location evidence="10">Endoplasmic reticulum-Golgi intermediate compartment membrane</location>
        <topology evidence="10">Peripheral membrane protein</topology>
    </subcellularLocation>
    <subcellularLocation>
        <location evidence="1">Nucleus</location>
    </subcellularLocation>
</comment>
<keyword evidence="6 12" id="KW-0175">Coiled coil</keyword>
<evidence type="ECO:0000313" key="16">
    <source>
        <dbReference type="Proteomes" id="UP001166674"/>
    </source>
</evidence>
<keyword evidence="3" id="KW-0963">Cytoplasm</keyword>
<dbReference type="InterPro" id="IPR052116">
    <property type="entry name" value="Centro_Cilium_Assembly"/>
</dbReference>
<dbReference type="InterPro" id="IPR032675">
    <property type="entry name" value="LRR_dom_sf"/>
</dbReference>
<evidence type="ECO:0000256" key="11">
    <source>
        <dbReference type="ARBA" id="ARBA00067951"/>
    </source>
</evidence>
<dbReference type="Gene3D" id="3.10.20.90">
    <property type="entry name" value="Phosphatidylinositol 3-kinase Catalytic Subunit, Chain A, domain 1"/>
    <property type="match status" value="2"/>
</dbReference>
<feature type="compositionally biased region" description="Low complexity" evidence="13">
    <location>
        <begin position="560"/>
        <end position="574"/>
    </location>
</feature>
<name>A0AA41T922_SCICA</name>
<evidence type="ECO:0000259" key="14">
    <source>
        <dbReference type="PROSITE" id="PS50033"/>
    </source>
</evidence>
<dbReference type="Pfam" id="PF00789">
    <property type="entry name" value="UBX"/>
    <property type="match status" value="1"/>
</dbReference>
<feature type="region of interest" description="Disordered" evidence="13">
    <location>
        <begin position="178"/>
        <end position="315"/>
    </location>
</feature>
<comment type="caution">
    <text evidence="15">The sequence shown here is derived from an EMBL/GenBank/DDBJ whole genome shotgun (WGS) entry which is preliminary data.</text>
</comment>
<evidence type="ECO:0000256" key="10">
    <source>
        <dbReference type="ARBA" id="ARBA00060482"/>
    </source>
</evidence>
<dbReference type="Proteomes" id="UP001166674">
    <property type="component" value="Unassembled WGS sequence"/>
</dbReference>
<evidence type="ECO:0000256" key="4">
    <source>
        <dbReference type="ARBA" id="ARBA00022553"/>
    </source>
</evidence>
<evidence type="ECO:0000256" key="6">
    <source>
        <dbReference type="ARBA" id="ARBA00023054"/>
    </source>
</evidence>
<proteinExistence type="predicted"/>
<feature type="domain" description="UBX" evidence="14">
    <location>
        <begin position="379"/>
        <end position="455"/>
    </location>
</feature>
<reference evidence="15" key="1">
    <citation type="submission" date="2020-03" db="EMBL/GenBank/DDBJ databases">
        <title>Studies in the Genomics of Life Span.</title>
        <authorList>
            <person name="Glass D."/>
        </authorList>
    </citation>
    <scope>NUCLEOTIDE SEQUENCE</scope>
    <source>
        <strain evidence="15">SUZIE</strain>
        <tissue evidence="15">Muscle</tissue>
    </source>
</reference>
<dbReference type="Pfam" id="PF13516">
    <property type="entry name" value="LRR_6"/>
    <property type="match status" value="3"/>
</dbReference>
<dbReference type="CDD" id="cd17075">
    <property type="entry name" value="UBX1_UBXN9"/>
    <property type="match status" value="1"/>
</dbReference>
<dbReference type="GO" id="GO:0033116">
    <property type="term" value="C:endoplasmic reticulum-Golgi intermediate compartment membrane"/>
    <property type="evidence" value="ECO:0007669"/>
    <property type="project" value="UniProtKB-SubCell"/>
</dbReference>
<feature type="region of interest" description="Disordered" evidence="13">
    <location>
        <begin position="492"/>
        <end position="517"/>
    </location>
</feature>
<dbReference type="AlphaFoldDB" id="A0AA41T922"/>
<evidence type="ECO:0000256" key="7">
    <source>
        <dbReference type="ARBA" id="ARBA00023136"/>
    </source>
</evidence>
<dbReference type="GO" id="GO:0005813">
    <property type="term" value="C:centrosome"/>
    <property type="evidence" value="ECO:0007669"/>
    <property type="project" value="UniProtKB-SubCell"/>
</dbReference>
<keyword evidence="7" id="KW-0472">Membrane</keyword>
<evidence type="ECO:0000256" key="9">
    <source>
        <dbReference type="ARBA" id="ARBA00023242"/>
    </source>
</evidence>
<evidence type="ECO:0000256" key="13">
    <source>
        <dbReference type="SAM" id="MobiDB-lite"/>
    </source>
</evidence>
<feature type="compositionally biased region" description="Low complexity" evidence="13">
    <location>
        <begin position="228"/>
        <end position="241"/>
    </location>
</feature>
<dbReference type="GO" id="GO:0005634">
    <property type="term" value="C:nucleus"/>
    <property type="evidence" value="ECO:0007669"/>
    <property type="project" value="UniProtKB-SubCell"/>
</dbReference>
<accession>A0AA41T922</accession>
<dbReference type="CDD" id="cd16118">
    <property type="entry name" value="UBX2_UBXN9"/>
    <property type="match status" value="1"/>
</dbReference>
<evidence type="ECO:0000256" key="12">
    <source>
        <dbReference type="SAM" id="Coils"/>
    </source>
</evidence>
<dbReference type="Gene3D" id="3.80.10.10">
    <property type="entry name" value="Ribonuclease Inhibitor"/>
    <property type="match status" value="2"/>
</dbReference>